<dbReference type="InterPro" id="IPR016152">
    <property type="entry name" value="PTrfase/Anion_transptr"/>
</dbReference>
<evidence type="ECO:0000256" key="4">
    <source>
        <dbReference type="ARBA" id="ARBA00022679"/>
    </source>
</evidence>
<keyword evidence="2" id="KW-0597">Phosphoprotein</keyword>
<dbReference type="GO" id="GO:0008982">
    <property type="term" value="F:protein-N(PI)-phosphohistidine-sugar phosphotransferase activity"/>
    <property type="evidence" value="ECO:0007669"/>
    <property type="project" value="InterPro"/>
</dbReference>
<evidence type="ECO:0000256" key="1">
    <source>
        <dbReference type="ARBA" id="ARBA00022448"/>
    </source>
</evidence>
<gene>
    <name evidence="7" type="ORF">E5347_00250</name>
</gene>
<evidence type="ECO:0000256" key="3">
    <source>
        <dbReference type="ARBA" id="ARBA00022597"/>
    </source>
</evidence>
<dbReference type="Gene3D" id="3.40.930.10">
    <property type="entry name" value="Mannitol-specific EII, Chain A"/>
    <property type="match status" value="1"/>
</dbReference>
<dbReference type="AlphaFoldDB" id="A0A4S2DTI8"/>
<dbReference type="OrthoDB" id="95460at2"/>
<dbReference type="InterPro" id="IPR051541">
    <property type="entry name" value="PTS_SugarTrans_NitroReg"/>
</dbReference>
<evidence type="ECO:0000313" key="7">
    <source>
        <dbReference type="EMBL" id="TGY44554.1"/>
    </source>
</evidence>
<comment type="caution">
    <text evidence="7">The sequence shown here is derived from an EMBL/GenBank/DDBJ whole genome shotgun (WGS) entry which is preliminary data.</text>
</comment>
<dbReference type="EMBL" id="SRYR01000001">
    <property type="protein sequence ID" value="TGY44554.1"/>
    <property type="molecule type" value="Genomic_DNA"/>
</dbReference>
<evidence type="ECO:0000256" key="5">
    <source>
        <dbReference type="ARBA" id="ARBA00022683"/>
    </source>
</evidence>
<dbReference type="Proteomes" id="UP000306888">
    <property type="component" value="Unassembled WGS sequence"/>
</dbReference>
<protein>
    <submittedName>
        <fullName evidence="7">PTS sugar transporter subunit IIA</fullName>
    </submittedName>
</protein>
<name>A0A4S2DTI8_9CLOT</name>
<keyword evidence="8" id="KW-1185">Reference proteome</keyword>
<keyword evidence="5" id="KW-0598">Phosphotransferase system</keyword>
<evidence type="ECO:0000256" key="2">
    <source>
        <dbReference type="ARBA" id="ARBA00022553"/>
    </source>
</evidence>
<dbReference type="InterPro" id="IPR002178">
    <property type="entry name" value="PTS_EIIA_type-2_dom"/>
</dbReference>
<keyword evidence="1" id="KW-0813">Transport</keyword>
<sequence length="150" mass="17111">MESIIQKECIIFDIEEKEKNEAILTLVKRLKEQGAITTTDKFYEDVLAREKLSPTSIGNDIGLPHGKTENVLRPAICFGRLKDKILWNPETGELANIIILIAVPGNDEENTHIKIISRLARQLMHKEFIDKLLISDKEEIFNMLREGLGE</sequence>
<keyword evidence="3 7" id="KW-0762">Sugar transport</keyword>
<dbReference type="PANTHER" id="PTHR47738">
    <property type="entry name" value="PTS SYSTEM FRUCTOSE-LIKE EIIA COMPONENT-RELATED"/>
    <property type="match status" value="1"/>
</dbReference>
<accession>A0A4S2DTI8</accession>
<dbReference type="PROSITE" id="PS51094">
    <property type="entry name" value="PTS_EIIA_TYPE_2"/>
    <property type="match status" value="1"/>
</dbReference>
<dbReference type="Pfam" id="PF00359">
    <property type="entry name" value="PTS_EIIA_2"/>
    <property type="match status" value="1"/>
</dbReference>
<dbReference type="CDD" id="cd00211">
    <property type="entry name" value="PTS_IIA_fru"/>
    <property type="match status" value="1"/>
</dbReference>
<feature type="domain" description="PTS EIIA type-2" evidence="6">
    <location>
        <begin position="3"/>
        <end position="147"/>
    </location>
</feature>
<dbReference type="SUPFAM" id="SSF55804">
    <property type="entry name" value="Phoshotransferase/anion transport protein"/>
    <property type="match status" value="1"/>
</dbReference>
<dbReference type="InterPro" id="IPR004715">
    <property type="entry name" value="PTS_IIA_fruc"/>
</dbReference>
<proteinExistence type="predicted"/>
<dbReference type="NCBIfam" id="TIGR00848">
    <property type="entry name" value="fruA"/>
    <property type="match status" value="1"/>
</dbReference>
<dbReference type="GO" id="GO:0009401">
    <property type="term" value="P:phosphoenolpyruvate-dependent sugar phosphotransferase system"/>
    <property type="evidence" value="ECO:0007669"/>
    <property type="project" value="UniProtKB-KW"/>
</dbReference>
<reference evidence="7 8" key="1">
    <citation type="submission" date="2019-04" db="EMBL/GenBank/DDBJ databases">
        <title>Microbes associate with the intestines of laboratory mice.</title>
        <authorList>
            <person name="Navarre W."/>
            <person name="Wong E."/>
            <person name="Huang K."/>
            <person name="Tropini C."/>
            <person name="Ng K."/>
            <person name="Yu B."/>
        </authorList>
    </citation>
    <scope>NUCLEOTIDE SEQUENCE [LARGE SCALE GENOMIC DNA]</scope>
    <source>
        <strain evidence="7 8">NM50_B9-20</strain>
    </source>
</reference>
<evidence type="ECO:0000259" key="6">
    <source>
        <dbReference type="PROSITE" id="PS51094"/>
    </source>
</evidence>
<dbReference type="GO" id="GO:0016020">
    <property type="term" value="C:membrane"/>
    <property type="evidence" value="ECO:0007669"/>
    <property type="project" value="InterPro"/>
</dbReference>
<dbReference type="PANTHER" id="PTHR47738:SF2">
    <property type="entry name" value="PTS SYSTEM FRUCTOSE-LIKE EIIA COMPONENT"/>
    <property type="match status" value="1"/>
</dbReference>
<organism evidence="7 8">
    <name type="scientific">Clostridium sartagoforme</name>
    <dbReference type="NCBI Taxonomy" id="84031"/>
    <lineage>
        <taxon>Bacteria</taxon>
        <taxon>Bacillati</taxon>
        <taxon>Bacillota</taxon>
        <taxon>Clostridia</taxon>
        <taxon>Eubacteriales</taxon>
        <taxon>Clostridiaceae</taxon>
        <taxon>Clostridium</taxon>
    </lineage>
</organism>
<evidence type="ECO:0000313" key="8">
    <source>
        <dbReference type="Proteomes" id="UP000306888"/>
    </source>
</evidence>
<keyword evidence="4" id="KW-0808">Transferase</keyword>